<organism evidence="1 2">
    <name type="scientific">Gracilariopsis chorda</name>
    <dbReference type="NCBI Taxonomy" id="448386"/>
    <lineage>
        <taxon>Eukaryota</taxon>
        <taxon>Rhodophyta</taxon>
        <taxon>Florideophyceae</taxon>
        <taxon>Rhodymeniophycidae</taxon>
        <taxon>Gracilariales</taxon>
        <taxon>Gracilariaceae</taxon>
        <taxon>Gracilariopsis</taxon>
    </lineage>
</organism>
<dbReference type="InterPro" id="IPR038052">
    <property type="entry name" value="Chaperonin_RbcX_sf"/>
</dbReference>
<name>A0A2V3J0R6_9FLOR</name>
<protein>
    <submittedName>
        <fullName evidence="1">Uncharacterized protein</fullName>
    </submittedName>
</protein>
<dbReference type="Proteomes" id="UP000247409">
    <property type="component" value="Unassembled WGS sequence"/>
</dbReference>
<sequence>MNSQLTFVPQTTFLGAVALPRRASCARSSGVRSATTAVLDTPASNTYLQRHAELAVRDFLTRRAVNTVMYYMHELGDNTTRTWLKRFERFSERVENGQFVDGESYLNRMMRAEKERISVQVSHLGGRLLRTYEYDVEPFRLAKRILDIRKQLAAEWVGDLRCIEMENLEIQRMAIERALCSDEAQLESKRKLIFDSDPFASDQTPLRYKNYHALKTLITSHAVSRLLPYVRDCGSNHDYMYLLQFCRAYGMIGDGDQFVRELMGRPIERRTHPSYTIQPRSLALQVLELRTAVAAEWIEVMKFVPSEHMLMNRRILERSVEMGDGVCEQDEL</sequence>
<proteinExistence type="predicted"/>
<dbReference type="Gene3D" id="1.10.1200.210">
    <property type="entry name" value="Chaperonin-like RbcX"/>
    <property type="match status" value="2"/>
</dbReference>
<evidence type="ECO:0000313" key="2">
    <source>
        <dbReference type="Proteomes" id="UP000247409"/>
    </source>
</evidence>
<reference evidence="1 2" key="1">
    <citation type="journal article" date="2018" name="Mol. Biol. Evol.">
        <title>Analysis of the draft genome of the red seaweed Gracilariopsis chorda provides insights into genome size evolution in Rhodophyta.</title>
        <authorList>
            <person name="Lee J."/>
            <person name="Yang E.C."/>
            <person name="Graf L."/>
            <person name="Yang J.H."/>
            <person name="Qiu H."/>
            <person name="Zel Zion U."/>
            <person name="Chan C.X."/>
            <person name="Stephens T.G."/>
            <person name="Weber A.P.M."/>
            <person name="Boo G.H."/>
            <person name="Boo S.M."/>
            <person name="Kim K.M."/>
            <person name="Shin Y."/>
            <person name="Jung M."/>
            <person name="Lee S.J."/>
            <person name="Yim H.S."/>
            <person name="Lee J.H."/>
            <person name="Bhattacharya D."/>
            <person name="Yoon H.S."/>
        </authorList>
    </citation>
    <scope>NUCLEOTIDE SEQUENCE [LARGE SCALE GENOMIC DNA]</scope>
    <source>
        <strain evidence="1 2">SKKU-2015</strain>
        <tissue evidence="1">Whole body</tissue>
    </source>
</reference>
<dbReference type="SUPFAM" id="SSF158615">
    <property type="entry name" value="RbcX-like"/>
    <property type="match status" value="2"/>
</dbReference>
<comment type="caution">
    <text evidence="1">The sequence shown here is derived from an EMBL/GenBank/DDBJ whole genome shotgun (WGS) entry which is preliminary data.</text>
</comment>
<dbReference type="OrthoDB" id="3538at2759"/>
<dbReference type="AlphaFoldDB" id="A0A2V3J0R6"/>
<dbReference type="EMBL" id="NBIV01000031">
    <property type="protein sequence ID" value="PXF46960.1"/>
    <property type="molecule type" value="Genomic_DNA"/>
</dbReference>
<evidence type="ECO:0000313" key="1">
    <source>
        <dbReference type="EMBL" id="PXF46960.1"/>
    </source>
</evidence>
<keyword evidence="2" id="KW-1185">Reference proteome</keyword>
<gene>
    <name evidence="1" type="ORF">BWQ96_03298</name>
</gene>
<accession>A0A2V3J0R6</accession>